<feature type="transmembrane region" description="Helical" evidence="3">
    <location>
        <begin position="133"/>
        <end position="150"/>
    </location>
</feature>
<feature type="region of interest" description="Disordered" evidence="2">
    <location>
        <begin position="1264"/>
        <end position="1298"/>
    </location>
</feature>
<sequence length="1999" mass="235038">MAVEKSFNQFLKCFLKTILEIMEDQPNYSVSIQIYLFLIIWHFVQITGYLYSDQMRPIQDQYQKLVTLIEYISTGTYLLYYKENNNLIIVIFYIMQAIMYFYFIYLGAITYMKLNNSQFLSQQKEKLSSINHFLNTFFILFQWVFFIPYFEINSGTIICGQQNFFVDQRDYNNCSLSLVQVIFSVIGNLLSIITSLIIIYFFRNYEFNERNMLKRKFHSLLIPQLFVYFLVIFTTLTNPLSYTFKYILLQVLVISMMYDLLCNLPFRNPKIIQVYAISIIFFEMTAIIYSYLMLYTSQQDNEMFYQTLIFGSLCSSVLLVSWYYRYEDVMKITEKNFDKMYKFLGFQLEEIFRLSQVAESDKFSRYKLQEIILFHQQQCTNLMCNCHDINICQSRKSIESEQILKIIQSIFEWSLKQQILQKDQKEYEHLSLKYISFIAKYQNNSVSAYYQLQNLLKQEQKKSFYFESICDILSKNIQQLIEERIQRESIIIQDFSGVNLRELFQSFSKQDQSTETLIPLLIKFIDDKIHFWNQVKDPSLTLQSLNQQVLILSEKCLNISQIFQSYFTSLNLSHWSSNVIGIKLYSIFKALVQNQLGVSRQFEQYESELLKKDSDKNMETLTNLNLIEGNILFILVSMSTKRGKIINTKKDKILNFFGYDMNDESLIENINQLMPNMFSKIHNQLMSNLILNGYSVLFNGNRLVFGLNKKGFIFPLKLQIDYLSNYQSDFVLNGCFLKHETSYQHIIIDVNGFIQGLTEEIFELLSDCQTSQEHLNELRNLVFSQKLNIFLIIPQFTEILENIINQQEKKIQTSIKNTNLNELYYQLNDIAFQSDKIYIKIPSHLTSLARDFNHSIRDFKWQFNSIDNSSPMQQSSAKANKPKDDLNIIQIYQQFKQFHIKNKSKWEYFNSKHLQISYKLEQKHLSLVEDEQKNPLSSKMYYVITLTILESKQFSNSPTSPKKLPLMKYINQKKIYQNTNSNEQQYFQSGEKIQLDDQAQSIYKKVSGNNSPTFGDAQFQENYQQKYLNKEEEQHFFKNQIKDLSNNNKQMPLQIQKKPIQFNEIDEQITFNKSLNLVQKQSLNNMADQEFKRHGDSTEFRDEKQNHQNKNDISYSNQFTIQKINFNQDINNLILSQNQLTILSPLSNQQSSLNLVQQQPQLNFHNFLVETDRIKDQQLTNRNDLNEFKKLLQEETTFQNKENPEKINSQIFQLSEPNLQKNIEDVEKNNIIPNQKISRLQKQKTILFQKMNLINLYKRNSKKVSDESSKDVNTQNRHSDVNNNLENQNNGKASLSSYQSSQKGFDNGILQVIVQKRNPTILRHFYLILDIRFFLFIMTIILISIVTINQINSIQKLIGDPLQVGQLFYYYTNLNLYTLKMYEMNLNILDNYVINEYYDNLSTSLKTLADNYQNSQSQSFNVLNNIRSQQNNPTVDTMVFSLGKPFTKRISIVEFFFKILNGVLQIQENPNNFNPIYLYQINANYFEYSAMIDSFMKTLFDSMNDQSFLLNREYVIFGSIILGYLLLILIFGIIIMNKISNYNEKILLLVSRLTVADIDKEVGMLQLCKSIFSNQQNTWKQVNFSNIISLSTDDTQKNSHDFNQLDHEFANNFSSQNFTHHEIFNSNHQNNIKSKLCNQNVDLNVHQNNHLQNLVDNTPKREILPTKATQSSERNYKTRQKNQSEISKFKSTSSNISSQIQGTKLKDWPSFLFFIFILLVSGIFFFVILILAYTISIQLQPSVDFMKNTSQFYTLMNKQVFMSEYIAAIPIMNIIDPNYPANYNQTQISDYEANIQNLSDIMNKILQDINNLKSVSSFSVQQFNDLFSQDACSFLQNENICDDNSSDLTQSQQFLRSAVSHGISSIVTSYQNLFKNVNYIIQLKDLEQQFSQMKDYLNNQLSVGQIFNAFSSPIKLVDQLFQQANHYCQSLINDNKNLVIIYYSTIGSVLICLQLIIDLILRNSMRKKLRKINLALSFIPISIAQEDITIQLLKSISKM</sequence>
<feature type="transmembrane region" description="Helical" evidence="3">
    <location>
        <begin position="1325"/>
        <end position="1348"/>
    </location>
</feature>
<dbReference type="InterPro" id="IPR052994">
    <property type="entry name" value="Tiny_macrocysts_regulators"/>
</dbReference>
<reference evidence="5" key="1">
    <citation type="journal article" date="2006" name="PLoS Biol.">
        <title>Macronuclear genome sequence of the ciliate Tetrahymena thermophila, a model eukaryote.</title>
        <authorList>
            <person name="Eisen J.A."/>
            <person name="Coyne R.S."/>
            <person name="Wu M."/>
            <person name="Wu D."/>
            <person name="Thiagarajan M."/>
            <person name="Wortman J.R."/>
            <person name="Badger J.H."/>
            <person name="Ren Q."/>
            <person name="Amedeo P."/>
            <person name="Jones K.M."/>
            <person name="Tallon L.J."/>
            <person name="Delcher A.L."/>
            <person name="Salzberg S.L."/>
            <person name="Silva J.C."/>
            <person name="Haas B.J."/>
            <person name="Majoros W.H."/>
            <person name="Farzad M."/>
            <person name="Carlton J.M."/>
            <person name="Smith R.K. Jr."/>
            <person name="Garg J."/>
            <person name="Pearlman R.E."/>
            <person name="Karrer K.M."/>
            <person name="Sun L."/>
            <person name="Manning G."/>
            <person name="Elde N.C."/>
            <person name="Turkewitz A.P."/>
            <person name="Asai D.J."/>
            <person name="Wilkes D.E."/>
            <person name="Wang Y."/>
            <person name="Cai H."/>
            <person name="Collins K."/>
            <person name="Stewart B.A."/>
            <person name="Lee S.R."/>
            <person name="Wilamowska K."/>
            <person name="Weinberg Z."/>
            <person name="Ruzzo W.L."/>
            <person name="Wloga D."/>
            <person name="Gaertig J."/>
            <person name="Frankel J."/>
            <person name="Tsao C.-C."/>
            <person name="Gorovsky M.A."/>
            <person name="Keeling P.J."/>
            <person name="Waller R.F."/>
            <person name="Patron N.J."/>
            <person name="Cherry J.M."/>
            <person name="Stover N.A."/>
            <person name="Krieger C.J."/>
            <person name="del Toro C."/>
            <person name="Ryder H.F."/>
            <person name="Williamson S.C."/>
            <person name="Barbeau R.A."/>
            <person name="Hamilton E.P."/>
            <person name="Orias E."/>
        </authorList>
    </citation>
    <scope>NUCLEOTIDE SEQUENCE [LARGE SCALE GENOMIC DNA]</scope>
    <source>
        <strain evidence="5">SB210</strain>
    </source>
</reference>
<dbReference type="InParanoid" id="I7M826"/>
<feature type="coiled-coil region" evidence="1">
    <location>
        <begin position="1788"/>
        <end position="1815"/>
    </location>
</feature>
<evidence type="ECO:0000256" key="3">
    <source>
        <dbReference type="SAM" id="Phobius"/>
    </source>
</evidence>
<feature type="transmembrane region" description="Helical" evidence="3">
    <location>
        <begin position="274"/>
        <end position="292"/>
    </location>
</feature>
<organism evidence="4 5">
    <name type="scientific">Tetrahymena thermophila (strain SB210)</name>
    <dbReference type="NCBI Taxonomy" id="312017"/>
    <lineage>
        <taxon>Eukaryota</taxon>
        <taxon>Sar</taxon>
        <taxon>Alveolata</taxon>
        <taxon>Ciliophora</taxon>
        <taxon>Intramacronucleata</taxon>
        <taxon>Oligohymenophorea</taxon>
        <taxon>Hymenostomatida</taxon>
        <taxon>Tetrahymenina</taxon>
        <taxon>Tetrahymenidae</taxon>
        <taxon>Tetrahymena</taxon>
    </lineage>
</organism>
<dbReference type="eggNOG" id="ENOG502SRHB">
    <property type="taxonomic scope" value="Eukaryota"/>
</dbReference>
<dbReference type="PANTHER" id="PTHR31600:SF2">
    <property type="entry name" value="GAMETE ENRICHED GENE 10 PROTEIN-RELATED"/>
    <property type="match status" value="1"/>
</dbReference>
<dbReference type="EMBL" id="GG662693">
    <property type="protein sequence ID" value="EAR96483.3"/>
    <property type="molecule type" value="Genomic_DNA"/>
</dbReference>
<keyword evidence="3" id="KW-0472">Membrane</keyword>
<feature type="transmembrane region" description="Helical" evidence="3">
    <location>
        <begin position="1711"/>
        <end position="1735"/>
    </location>
</feature>
<feature type="region of interest" description="Disordered" evidence="2">
    <location>
        <begin position="1667"/>
        <end position="1688"/>
    </location>
</feature>
<feature type="transmembrane region" description="Helical" evidence="3">
    <location>
        <begin position="87"/>
        <end position="112"/>
    </location>
</feature>
<feature type="compositionally biased region" description="Polar residues" evidence="2">
    <location>
        <begin position="1273"/>
        <end position="1298"/>
    </location>
</feature>
<feature type="transmembrane region" description="Helical" evidence="3">
    <location>
        <begin position="181"/>
        <end position="205"/>
    </location>
</feature>
<dbReference type="RefSeq" id="XP_001016728.3">
    <property type="nucleotide sequence ID" value="XM_001016728.3"/>
</dbReference>
<evidence type="ECO:0000256" key="1">
    <source>
        <dbReference type="SAM" id="Coils"/>
    </source>
</evidence>
<evidence type="ECO:0000256" key="2">
    <source>
        <dbReference type="SAM" id="MobiDB-lite"/>
    </source>
</evidence>
<evidence type="ECO:0000313" key="5">
    <source>
        <dbReference type="Proteomes" id="UP000009168"/>
    </source>
</evidence>
<dbReference type="KEGG" id="tet:TTHERM_00191510"/>
<dbReference type="OrthoDB" id="303797at2759"/>
<dbReference type="Proteomes" id="UP000009168">
    <property type="component" value="Unassembled WGS sequence"/>
</dbReference>
<keyword evidence="3" id="KW-1133">Transmembrane helix</keyword>
<feature type="transmembrane region" description="Helical" evidence="3">
    <location>
        <begin position="304"/>
        <end position="324"/>
    </location>
</feature>
<feature type="transmembrane region" description="Helical" evidence="3">
    <location>
        <begin position="1940"/>
        <end position="1961"/>
    </location>
</feature>
<dbReference type="GeneID" id="7833524"/>
<evidence type="ECO:0000313" key="4">
    <source>
        <dbReference type="EMBL" id="EAR96483.3"/>
    </source>
</evidence>
<keyword evidence="3 4" id="KW-0812">Transmembrane</keyword>
<proteinExistence type="predicted"/>
<accession>I7M826</accession>
<feature type="transmembrane region" description="Helical" evidence="3">
    <location>
        <begin position="217"/>
        <end position="236"/>
    </location>
</feature>
<name>I7M826_TETTS</name>
<feature type="transmembrane region" description="Helical" evidence="3">
    <location>
        <begin position="242"/>
        <end position="262"/>
    </location>
</feature>
<feature type="transmembrane region" description="Helical" evidence="3">
    <location>
        <begin position="32"/>
        <end position="52"/>
    </location>
</feature>
<keyword evidence="1" id="KW-0175">Coiled coil</keyword>
<protein>
    <submittedName>
        <fullName evidence="4">Transmembrane protein, putative</fullName>
    </submittedName>
</protein>
<feature type="transmembrane region" description="Helical" evidence="3">
    <location>
        <begin position="1514"/>
        <end position="1536"/>
    </location>
</feature>
<keyword evidence="5" id="KW-1185">Reference proteome</keyword>
<dbReference type="PANTHER" id="PTHR31600">
    <property type="entry name" value="TINY MACROCYSTS PROTEIN B-RELATED"/>
    <property type="match status" value="1"/>
</dbReference>
<gene>
    <name evidence="4" type="ORF">TTHERM_00191510</name>
</gene>